<dbReference type="Proteomes" id="UP000887561">
    <property type="component" value="Unplaced"/>
</dbReference>
<dbReference type="AlphaFoldDB" id="A0A915M190"/>
<protein>
    <submittedName>
        <fullName evidence="2">Kinesin light chain</fullName>
    </submittedName>
</protein>
<accession>A0A915M190</accession>
<dbReference type="WBParaSite" id="scaffold26637_cov153.g20513">
    <property type="protein sequence ID" value="scaffold26637_cov153.g20513"/>
    <property type="gene ID" value="scaffold26637_cov153.g20513"/>
</dbReference>
<organism evidence="1 2">
    <name type="scientific">Meloidogyne javanica</name>
    <name type="common">Root-knot nematode worm</name>
    <dbReference type="NCBI Taxonomy" id="6303"/>
    <lineage>
        <taxon>Eukaryota</taxon>
        <taxon>Metazoa</taxon>
        <taxon>Ecdysozoa</taxon>
        <taxon>Nematoda</taxon>
        <taxon>Chromadorea</taxon>
        <taxon>Rhabditida</taxon>
        <taxon>Tylenchina</taxon>
        <taxon>Tylenchomorpha</taxon>
        <taxon>Tylenchoidea</taxon>
        <taxon>Meloidogynidae</taxon>
        <taxon>Meloidogyninae</taxon>
        <taxon>Meloidogyne</taxon>
        <taxon>Meloidogyne incognita group</taxon>
    </lineage>
</organism>
<reference evidence="2" key="1">
    <citation type="submission" date="2022-11" db="UniProtKB">
        <authorList>
            <consortium name="WormBaseParasite"/>
        </authorList>
    </citation>
    <scope>IDENTIFICATION</scope>
</reference>
<evidence type="ECO:0000313" key="2">
    <source>
        <dbReference type="WBParaSite" id="scaffold26637_cov153.g20513"/>
    </source>
</evidence>
<keyword evidence="1" id="KW-1185">Reference proteome</keyword>
<dbReference type="InterPro" id="IPR011990">
    <property type="entry name" value="TPR-like_helical_dom_sf"/>
</dbReference>
<sequence length="37" mass="4124">DVENSGSRLPRKYKEAATLLNEALAIRERCLGEDHPA</sequence>
<proteinExistence type="predicted"/>
<name>A0A915M190_MELJA</name>
<evidence type="ECO:0000313" key="1">
    <source>
        <dbReference type="Proteomes" id="UP000887561"/>
    </source>
</evidence>
<dbReference type="Pfam" id="PF13374">
    <property type="entry name" value="TPR_10"/>
    <property type="match status" value="1"/>
</dbReference>
<dbReference type="Gene3D" id="1.25.40.10">
    <property type="entry name" value="Tetratricopeptide repeat domain"/>
    <property type="match status" value="1"/>
</dbReference>